<organism evidence="1 2">
    <name type="scientific">Aeromicrobium yanjiei</name>
    <dbReference type="NCBI Taxonomy" id="2662028"/>
    <lineage>
        <taxon>Bacteria</taxon>
        <taxon>Bacillati</taxon>
        <taxon>Actinomycetota</taxon>
        <taxon>Actinomycetes</taxon>
        <taxon>Propionibacteriales</taxon>
        <taxon>Nocardioidaceae</taxon>
        <taxon>Aeromicrobium</taxon>
    </lineage>
</organism>
<gene>
    <name evidence="1" type="ORF">GEV26_13030</name>
</gene>
<dbReference type="AlphaFoldDB" id="A0A5Q2MGD6"/>
<reference evidence="1 2" key="1">
    <citation type="submission" date="2019-11" db="EMBL/GenBank/DDBJ databases">
        <authorList>
            <person name="Li J."/>
        </authorList>
    </citation>
    <scope>NUCLEOTIDE SEQUENCE [LARGE SCALE GENOMIC DNA]</scope>
    <source>
        <strain evidence="1 2">MF47</strain>
    </source>
</reference>
<keyword evidence="2" id="KW-1185">Reference proteome</keyword>
<dbReference type="Proteomes" id="UP000392064">
    <property type="component" value="Chromosome"/>
</dbReference>
<dbReference type="RefSeq" id="WP_153653683.1">
    <property type="nucleotide sequence ID" value="NZ_CP045737.1"/>
</dbReference>
<protein>
    <submittedName>
        <fullName evidence="1">Uncharacterized protein</fullName>
    </submittedName>
</protein>
<dbReference type="KEGG" id="aef:GEV26_13030"/>
<dbReference type="EMBL" id="CP045737">
    <property type="protein sequence ID" value="QGG42217.1"/>
    <property type="molecule type" value="Genomic_DNA"/>
</dbReference>
<sequence>MDAVYFDEGEDADELVVALEREGYATTLRREAFAGEEDWDDRAWVLVVEPFDDRVAELVDEHGGWLAGDDRAAPEPPPLPDGPQRLKR</sequence>
<accession>A0A5Q2MGD6</accession>
<name>A0A5Q2MGD6_9ACTN</name>
<evidence type="ECO:0000313" key="2">
    <source>
        <dbReference type="Proteomes" id="UP000392064"/>
    </source>
</evidence>
<proteinExistence type="predicted"/>
<evidence type="ECO:0000313" key="1">
    <source>
        <dbReference type="EMBL" id="QGG42217.1"/>
    </source>
</evidence>